<dbReference type="GO" id="GO:0009307">
    <property type="term" value="P:DNA restriction-modification system"/>
    <property type="evidence" value="ECO:0007669"/>
    <property type="project" value="UniProtKB-KW"/>
</dbReference>
<keyword evidence="6" id="KW-1185">Reference proteome</keyword>
<keyword evidence="2" id="KW-0680">Restriction system</keyword>
<evidence type="ECO:0000256" key="3">
    <source>
        <dbReference type="ARBA" id="ARBA00023125"/>
    </source>
</evidence>
<dbReference type="InterPro" id="IPR044946">
    <property type="entry name" value="Restrct_endonuc_typeI_TRD_sf"/>
</dbReference>
<keyword evidence="3" id="KW-0238">DNA-binding</keyword>
<keyword evidence="5" id="KW-0378">Hydrolase</keyword>
<dbReference type="OrthoDB" id="9798929at2"/>
<dbReference type="GO" id="GO:0003677">
    <property type="term" value="F:DNA binding"/>
    <property type="evidence" value="ECO:0007669"/>
    <property type="project" value="UniProtKB-KW"/>
</dbReference>
<sequence length="412" mass="47328">MTDKKTGIRFGNIATFRNGLNYNKESKGKGCLFIGVSNFHAGLEPKYDELSEINPTGIASEEDYLQKGDILFVRSNGNKRLVGRSLFVGKNIEALYSGFCIRARVTSNKFSAKFCAYFTKTKRFRSLITPAGSTNINNLNQGTLGNVILPQFSLKEQQKIVDTLYLFDAKINLNNRINAELESMAKTIYDYWFVQFDFPDENGRPYKSSGGKMVYNEVLKREIPEGWGDDSLWNIADYFNGLAMQKHRPAGKDFLRVIKIKEMTEGYSSKTEKASPSINPKAIVENGDVLFSWSATLEVQIWSKGKGALNQHIFKVTSEKYPRSYYYFELKNYLRHFKMLADKRKTTMGHITQDHLKQSRVVIPPITLIERLDEKLKPIFSQHMLLEQENRQLIELRDWLLPMLMNGQVTVK</sequence>
<accession>A0A1L8CRH3</accession>
<evidence type="ECO:0000313" key="5">
    <source>
        <dbReference type="EMBL" id="GAV21429.1"/>
    </source>
</evidence>
<dbReference type="Proteomes" id="UP000231632">
    <property type="component" value="Unassembled WGS sequence"/>
</dbReference>
<dbReference type="PANTHER" id="PTHR30408:SF13">
    <property type="entry name" value="TYPE I RESTRICTION ENZYME HINDI SPECIFICITY SUBUNIT"/>
    <property type="match status" value="1"/>
</dbReference>
<dbReference type="STRING" id="1921010.MMIC_P2418"/>
<dbReference type="AlphaFoldDB" id="A0A1L8CRH3"/>
<dbReference type="InterPro" id="IPR052021">
    <property type="entry name" value="Type-I_RS_S_subunit"/>
</dbReference>
<dbReference type="EC" id="3.1.21.3" evidence="5"/>
<dbReference type="InterPro" id="IPR000055">
    <property type="entry name" value="Restrct_endonuc_typeI_TRD"/>
</dbReference>
<dbReference type="Gene3D" id="3.90.220.20">
    <property type="entry name" value="DNA methylase specificity domains"/>
    <property type="match status" value="2"/>
</dbReference>
<dbReference type="RefSeq" id="WP_072660722.1">
    <property type="nucleotide sequence ID" value="NZ_BDFD01000033.1"/>
</dbReference>
<comment type="caution">
    <text evidence="5">The sequence shown here is derived from an EMBL/GenBank/DDBJ whole genome shotgun (WGS) entry which is preliminary data.</text>
</comment>
<dbReference type="CDD" id="cd17517">
    <property type="entry name" value="RMtype1_S_EcoKI_StySPI-TRD2-CR2_like"/>
    <property type="match status" value="1"/>
</dbReference>
<dbReference type="SUPFAM" id="SSF116734">
    <property type="entry name" value="DNA methylase specificity domain"/>
    <property type="match status" value="2"/>
</dbReference>
<feature type="domain" description="Type I restriction modification DNA specificity" evidence="4">
    <location>
        <begin position="224"/>
        <end position="367"/>
    </location>
</feature>
<protein>
    <submittedName>
        <fullName evidence="5">Type I restriction enzyme, S subunit</fullName>
        <ecNumber evidence="5">3.1.21.3</ecNumber>
    </submittedName>
</protein>
<organism evidence="5 6">
    <name type="scientific">Mariprofundus micogutta</name>
    <dbReference type="NCBI Taxonomy" id="1921010"/>
    <lineage>
        <taxon>Bacteria</taxon>
        <taxon>Pseudomonadati</taxon>
        <taxon>Pseudomonadota</taxon>
        <taxon>Candidatius Mariprofundia</taxon>
        <taxon>Mariprofundales</taxon>
        <taxon>Mariprofundaceae</taxon>
        <taxon>Mariprofundus</taxon>
    </lineage>
</organism>
<name>A0A1L8CRH3_9PROT</name>
<evidence type="ECO:0000313" key="6">
    <source>
        <dbReference type="Proteomes" id="UP000231632"/>
    </source>
</evidence>
<evidence type="ECO:0000256" key="2">
    <source>
        <dbReference type="ARBA" id="ARBA00022747"/>
    </source>
</evidence>
<dbReference type="REBASE" id="265565">
    <property type="entry name" value="S.MmiET2ORF2419P"/>
</dbReference>
<gene>
    <name evidence="5" type="ORF">MMIC_P2418</name>
</gene>
<evidence type="ECO:0000256" key="1">
    <source>
        <dbReference type="ARBA" id="ARBA00010923"/>
    </source>
</evidence>
<proteinExistence type="inferred from homology"/>
<dbReference type="EMBL" id="BDFD01000033">
    <property type="protein sequence ID" value="GAV21429.1"/>
    <property type="molecule type" value="Genomic_DNA"/>
</dbReference>
<comment type="similarity">
    <text evidence="1">Belongs to the type-I restriction system S methylase family.</text>
</comment>
<evidence type="ECO:0000259" key="4">
    <source>
        <dbReference type="Pfam" id="PF01420"/>
    </source>
</evidence>
<dbReference type="Pfam" id="PF01420">
    <property type="entry name" value="Methylase_S"/>
    <property type="match status" value="2"/>
</dbReference>
<feature type="domain" description="Type I restriction modification DNA specificity" evidence="4">
    <location>
        <begin position="32"/>
        <end position="182"/>
    </location>
</feature>
<reference evidence="5 6" key="1">
    <citation type="journal article" date="2017" name="Arch. Microbiol.">
        <title>Mariprofundus micogutta sp. nov., a novel iron-oxidizing zetaproteobacterium isolated from a deep-sea hydrothermal field at the Bayonnaise knoll of the Izu-Ogasawara arc, and a description of Mariprofundales ord. nov. and Zetaproteobacteria classis nov.</title>
        <authorList>
            <person name="Makita H."/>
            <person name="Tanaka E."/>
            <person name="Mitsunobu S."/>
            <person name="Miyazaki M."/>
            <person name="Nunoura T."/>
            <person name="Uematsu K."/>
            <person name="Takaki Y."/>
            <person name="Nishi S."/>
            <person name="Shimamura S."/>
            <person name="Takai K."/>
        </authorList>
    </citation>
    <scope>NUCLEOTIDE SEQUENCE [LARGE SCALE GENOMIC DNA]</scope>
    <source>
        <strain evidence="5 6">ET2</strain>
    </source>
</reference>
<dbReference type="GO" id="GO:0009035">
    <property type="term" value="F:type I site-specific deoxyribonuclease activity"/>
    <property type="evidence" value="ECO:0007669"/>
    <property type="project" value="UniProtKB-EC"/>
</dbReference>
<dbReference type="PANTHER" id="PTHR30408">
    <property type="entry name" value="TYPE-1 RESTRICTION ENZYME ECOKI SPECIFICITY PROTEIN"/>
    <property type="match status" value="1"/>
</dbReference>